<feature type="compositionally biased region" description="Basic and acidic residues" evidence="1">
    <location>
        <begin position="62"/>
        <end position="74"/>
    </location>
</feature>
<feature type="region of interest" description="Disordered" evidence="1">
    <location>
        <begin position="39"/>
        <end position="74"/>
    </location>
</feature>
<dbReference type="RefSeq" id="WP_091712302.1">
    <property type="nucleotide sequence ID" value="NZ_FOSH01000005.1"/>
</dbReference>
<gene>
    <name evidence="2" type="ORF">SAMN04488079_105186</name>
</gene>
<accession>A0A1I3X2H6</accession>
<proteinExistence type="predicted"/>
<organism evidence="2 3">
    <name type="scientific">Methylophaga sulfidovorans</name>
    <dbReference type="NCBI Taxonomy" id="45496"/>
    <lineage>
        <taxon>Bacteria</taxon>
        <taxon>Pseudomonadati</taxon>
        <taxon>Pseudomonadota</taxon>
        <taxon>Gammaproteobacteria</taxon>
        <taxon>Thiotrichales</taxon>
        <taxon>Piscirickettsiaceae</taxon>
        <taxon>Methylophaga</taxon>
    </lineage>
</organism>
<keyword evidence="3" id="KW-1185">Reference proteome</keyword>
<dbReference type="Pfam" id="PF10116">
    <property type="entry name" value="Host_attach"/>
    <property type="match status" value="1"/>
</dbReference>
<reference evidence="3" key="1">
    <citation type="submission" date="2016-10" db="EMBL/GenBank/DDBJ databases">
        <authorList>
            <person name="Varghese N."/>
            <person name="Submissions S."/>
        </authorList>
    </citation>
    <scope>NUCLEOTIDE SEQUENCE [LARGE SCALE GENOMIC DNA]</scope>
    <source>
        <strain evidence="3">DSM 11578</strain>
    </source>
</reference>
<dbReference type="OrthoDB" id="329419at2"/>
<dbReference type="EMBL" id="FOSH01000005">
    <property type="protein sequence ID" value="SFK13968.1"/>
    <property type="molecule type" value="Genomic_DNA"/>
</dbReference>
<protein>
    <submittedName>
        <fullName evidence="2">Protein required for attachment to host cells</fullName>
    </submittedName>
</protein>
<dbReference type="InterPro" id="IPR019291">
    <property type="entry name" value="Host_attachment_protein"/>
</dbReference>
<dbReference type="AlphaFoldDB" id="A0A1I3X2H6"/>
<evidence type="ECO:0000256" key="1">
    <source>
        <dbReference type="SAM" id="MobiDB-lite"/>
    </source>
</evidence>
<dbReference type="STRING" id="45496.SAMN04488079_105186"/>
<evidence type="ECO:0000313" key="3">
    <source>
        <dbReference type="Proteomes" id="UP000198924"/>
    </source>
</evidence>
<sequence>MKKKWIVVAESSRARIFSVESRTSPLKEIDDMVNTASRAHNQDLVSDEPGRGFDSYGSGGRHAMESRTEPKKQEMQMFAHDLSERLECARRTGDVNDLVLISPPSFLGALKQQMGEVTQKYISQTINKNFINKSEQEIRQYLFQ</sequence>
<name>A0A1I3X2H6_9GAMM</name>
<dbReference type="Proteomes" id="UP000198924">
    <property type="component" value="Unassembled WGS sequence"/>
</dbReference>
<evidence type="ECO:0000313" key="2">
    <source>
        <dbReference type="EMBL" id="SFK13968.1"/>
    </source>
</evidence>